<keyword evidence="10" id="KW-0255">Endonuclease</keyword>
<comment type="cofactor">
    <cofactor evidence="2">
        <name>Mg(2+)</name>
        <dbReference type="ChEBI" id="CHEBI:18420"/>
    </cofactor>
</comment>
<keyword evidence="4" id="KW-0479">Metal-binding</keyword>
<dbReference type="InterPro" id="IPR005135">
    <property type="entry name" value="Endo/exonuclease/phosphatase"/>
</dbReference>
<organism evidence="10">
    <name type="scientific">Micromonospora carbonacea</name>
    <dbReference type="NCBI Taxonomy" id="47853"/>
    <lineage>
        <taxon>Bacteria</taxon>
        <taxon>Bacillati</taxon>
        <taxon>Actinomycetota</taxon>
        <taxon>Actinomycetes</taxon>
        <taxon>Micromonosporales</taxon>
        <taxon>Micromonosporaceae</taxon>
        <taxon>Micromonospora</taxon>
    </lineage>
</organism>
<keyword evidence="6" id="KW-0378">Hydrolase</keyword>
<evidence type="ECO:0000256" key="3">
    <source>
        <dbReference type="ARBA" id="ARBA00022722"/>
    </source>
</evidence>
<dbReference type="GO" id="GO:0004527">
    <property type="term" value="F:exonuclease activity"/>
    <property type="evidence" value="ECO:0007669"/>
    <property type="project" value="UniProtKB-KW"/>
</dbReference>
<dbReference type="AlphaFoldDB" id="A0A7D5Y597"/>
<dbReference type="Gene3D" id="3.60.10.10">
    <property type="entry name" value="Endonuclease/exonuclease/phosphatase"/>
    <property type="match status" value="1"/>
</dbReference>
<dbReference type="SUPFAM" id="SSF56219">
    <property type="entry name" value="DNase I-like"/>
    <property type="match status" value="1"/>
</dbReference>
<sequence length="300" mass="31850">MTTGLSVATYNLYQGAGTIPAYAAPSLPAMAVELRRAFATMEASGFPERAAAIAGELAAHRPELVGIQEVAYWRCGDRVYDFLEILRTELAAAGAPYRTAATAITTPLAAHTDGDVAGVTDRVALLVRADLPAGAAGEQIYRTRIEMPVPSGLVAIKTRGFAWADVRVGDRPVRVVSTHFEAFDPDIRLAQVGELIDVLDAAGVPAIVLGDFNAVPDDEPYRLLRKHGFRDAWTEANGDADGFTGVRADIAGPSDVWQRLDYVMHRGTELTAGAVTLLGAGRLPSGRWPSDHAGLVAAFA</sequence>
<dbReference type="GO" id="GO:0046872">
    <property type="term" value="F:metal ion binding"/>
    <property type="evidence" value="ECO:0007669"/>
    <property type="project" value="UniProtKB-KW"/>
</dbReference>
<dbReference type="GO" id="GO:0006281">
    <property type="term" value="P:DNA repair"/>
    <property type="evidence" value="ECO:0007669"/>
    <property type="project" value="UniProtKB-KW"/>
</dbReference>
<comment type="cofactor">
    <cofactor evidence="1">
        <name>Mn(2+)</name>
        <dbReference type="ChEBI" id="CHEBI:29035"/>
    </cofactor>
</comment>
<keyword evidence="8" id="KW-0234">DNA repair</keyword>
<dbReference type="PANTHER" id="PTHR15822:SF4">
    <property type="entry name" value="TYROSYL-DNA PHOSPHODIESTERASE 2"/>
    <property type="match status" value="1"/>
</dbReference>
<name>A0A7D5Y597_9ACTN</name>
<dbReference type="EMBL" id="CP058905">
    <property type="protein sequence ID" value="QLJ96932.1"/>
    <property type="molecule type" value="Genomic_DNA"/>
</dbReference>
<reference evidence="10" key="1">
    <citation type="submission" date="2020-08" db="EMBL/GenBank/DDBJ databases">
        <title>A bifunctional nitrone conjugated secondary metabolite targeting the ribosome.</title>
        <authorList>
            <person name="Limbrick E.M."/>
            <person name="Graf M."/>
            <person name="Derewacz D.K."/>
            <person name="Nguyen F."/>
            <person name="Spraggins J.M."/>
            <person name="Wieland M."/>
            <person name="Ynigez-Gutierrez A.E."/>
            <person name="Reisman B.J."/>
            <person name="Zinshteyn B."/>
            <person name="McCulloch K."/>
            <person name="Iverson T.M."/>
            <person name="Green R."/>
            <person name="Wilson D.N."/>
            <person name="Bachmann B.O."/>
        </authorList>
    </citation>
    <scope>NUCLEOTIDE SEQUENCE</scope>
    <source>
        <strain evidence="10">Africana</strain>
    </source>
</reference>
<gene>
    <name evidence="10" type="ORF">HZU44_18825</name>
</gene>
<feature type="domain" description="Endonuclease/exonuclease/phosphatase" evidence="9">
    <location>
        <begin position="9"/>
        <end position="292"/>
    </location>
</feature>
<evidence type="ECO:0000256" key="4">
    <source>
        <dbReference type="ARBA" id="ARBA00022723"/>
    </source>
</evidence>
<protein>
    <submittedName>
        <fullName evidence="10">Endonuclease/exonuclease/phosphatase family protein</fullName>
    </submittedName>
</protein>
<proteinExistence type="predicted"/>
<dbReference type="Pfam" id="PF03372">
    <property type="entry name" value="Exo_endo_phos"/>
    <property type="match status" value="1"/>
</dbReference>
<evidence type="ECO:0000256" key="5">
    <source>
        <dbReference type="ARBA" id="ARBA00022763"/>
    </source>
</evidence>
<dbReference type="PANTHER" id="PTHR15822">
    <property type="entry name" value="TRAF AND TNF RECEPTOR-ASSOCIATED PROTEIN"/>
    <property type="match status" value="1"/>
</dbReference>
<evidence type="ECO:0000256" key="7">
    <source>
        <dbReference type="ARBA" id="ARBA00022842"/>
    </source>
</evidence>
<dbReference type="InterPro" id="IPR051547">
    <property type="entry name" value="TDP2-like"/>
</dbReference>
<keyword evidence="7" id="KW-0460">Magnesium</keyword>
<accession>A0A7D5Y597</accession>
<keyword evidence="3" id="KW-0540">Nuclease</keyword>
<evidence type="ECO:0000256" key="1">
    <source>
        <dbReference type="ARBA" id="ARBA00001936"/>
    </source>
</evidence>
<evidence type="ECO:0000256" key="6">
    <source>
        <dbReference type="ARBA" id="ARBA00022801"/>
    </source>
</evidence>
<evidence type="ECO:0000259" key="9">
    <source>
        <dbReference type="Pfam" id="PF03372"/>
    </source>
</evidence>
<evidence type="ECO:0000313" key="10">
    <source>
        <dbReference type="EMBL" id="QLJ96932.1"/>
    </source>
</evidence>
<dbReference type="GO" id="GO:0004519">
    <property type="term" value="F:endonuclease activity"/>
    <property type="evidence" value="ECO:0007669"/>
    <property type="project" value="UniProtKB-KW"/>
</dbReference>
<keyword evidence="5" id="KW-0227">DNA damage</keyword>
<evidence type="ECO:0000256" key="8">
    <source>
        <dbReference type="ARBA" id="ARBA00023204"/>
    </source>
</evidence>
<dbReference type="InterPro" id="IPR036691">
    <property type="entry name" value="Endo/exonu/phosph_ase_sf"/>
</dbReference>
<keyword evidence="10" id="KW-0269">Exonuclease</keyword>
<evidence type="ECO:0000256" key="2">
    <source>
        <dbReference type="ARBA" id="ARBA00001946"/>
    </source>
</evidence>